<evidence type="ECO:0000256" key="6">
    <source>
        <dbReference type="ARBA" id="ARBA00023244"/>
    </source>
</evidence>
<accession>A0A5D0MRD8</accession>
<dbReference type="Pfam" id="PF00202">
    <property type="entry name" value="Aminotran_3"/>
    <property type="match status" value="1"/>
</dbReference>
<dbReference type="GO" id="GO:0030170">
    <property type="term" value="F:pyridoxal phosphate binding"/>
    <property type="evidence" value="ECO:0007669"/>
    <property type="project" value="InterPro"/>
</dbReference>
<evidence type="ECO:0000256" key="2">
    <source>
        <dbReference type="ARBA" id="ARBA00004819"/>
    </source>
</evidence>
<keyword evidence="7" id="KW-0963">Cytoplasm</keyword>
<proteinExistence type="inferred from homology"/>
<dbReference type="PROSITE" id="PS00600">
    <property type="entry name" value="AA_TRANSFER_CLASS_3"/>
    <property type="match status" value="1"/>
</dbReference>
<sequence length="421" mass="45410">MNLFEESKKYIPGGVNSPVRAFGSVGGDPVFIKRARGSKVYDINDKEYLDYICSWGPLILGHADEYVVNAVVDAAKNGTSFGAPTELELKLAKKVVENVPSIDMVRMVNSGTEAVMSAIRVARAYMKKDKIIKFEGCYHGHSDGLLVKAGSAALTFGQPSSPGVPDDYAKNTLVAEYNNIDSVKELVKENKGEVAAVIVEPVAGNMGVVLPKDGFLKDLEKFCKNEGILLIFDEVITGFRLAPGGAGEYFGVDADLTTMGKIIGGGLPVGAYGGKKEIMEMVSPTGPVTQAGTLSGNPLAMAAGLATLEKVCTPGFHKKLGEKSEKLWQGMRENCRKLDVNYAFNTVESMGCLFFTEGEVTGFEEATTSDTDKFAKFFHGMLKQGITIAPSQFEATFVSDKHSDEDIEYTIKAHYNALKDL</sequence>
<evidence type="ECO:0000256" key="7">
    <source>
        <dbReference type="HAMAP-Rule" id="MF_00375"/>
    </source>
</evidence>
<dbReference type="GO" id="GO:0005737">
    <property type="term" value="C:cytoplasm"/>
    <property type="evidence" value="ECO:0007669"/>
    <property type="project" value="UniProtKB-SubCell"/>
</dbReference>
<dbReference type="Gene3D" id="3.90.1150.10">
    <property type="entry name" value="Aspartate Aminotransferase, domain 1"/>
    <property type="match status" value="1"/>
</dbReference>
<dbReference type="InterPro" id="IPR015422">
    <property type="entry name" value="PyrdxlP-dep_Trfase_small"/>
</dbReference>
<dbReference type="EMBL" id="VSIV01000060">
    <property type="protein sequence ID" value="TYB34380.1"/>
    <property type="molecule type" value="Genomic_DNA"/>
</dbReference>
<dbReference type="InterPro" id="IPR015424">
    <property type="entry name" value="PyrdxlP-dep_Trfase"/>
</dbReference>
<name>A0A5D0MRD8_FLESI</name>
<evidence type="ECO:0000256" key="4">
    <source>
        <dbReference type="ARBA" id="ARBA00022898"/>
    </source>
</evidence>
<evidence type="ECO:0000313" key="9">
    <source>
        <dbReference type="Proteomes" id="UP000323337"/>
    </source>
</evidence>
<protein>
    <recommendedName>
        <fullName evidence="7">Glutamate-1-semialdehyde 2,1-aminomutase</fullName>
        <shortName evidence="7">GSA</shortName>
        <ecNumber evidence="7">5.4.3.8</ecNumber>
    </recommendedName>
    <alternativeName>
        <fullName evidence="7">Glutamate-1-semialdehyde aminotransferase</fullName>
        <shortName evidence="7">GSA-AT</shortName>
    </alternativeName>
</protein>
<dbReference type="PANTHER" id="PTHR43713:SF3">
    <property type="entry name" value="GLUTAMATE-1-SEMIALDEHYDE 2,1-AMINOMUTASE 1, CHLOROPLASTIC-RELATED"/>
    <property type="match status" value="1"/>
</dbReference>
<dbReference type="Gene3D" id="3.40.640.10">
    <property type="entry name" value="Type I PLP-dependent aspartate aminotransferase-like (Major domain)"/>
    <property type="match status" value="1"/>
</dbReference>
<comment type="caution">
    <text evidence="8">The sequence shown here is derived from an EMBL/GenBank/DDBJ whole genome shotgun (WGS) entry which is preliminary data.</text>
</comment>
<dbReference type="InterPro" id="IPR005814">
    <property type="entry name" value="Aminotrans_3"/>
</dbReference>
<dbReference type="GO" id="GO:0006782">
    <property type="term" value="P:protoporphyrinogen IX biosynthetic process"/>
    <property type="evidence" value="ECO:0007669"/>
    <property type="project" value="UniProtKB-UniRule"/>
</dbReference>
<dbReference type="AlphaFoldDB" id="A0A5D0MRD8"/>
<dbReference type="GO" id="GO:0008483">
    <property type="term" value="F:transaminase activity"/>
    <property type="evidence" value="ECO:0007669"/>
    <property type="project" value="InterPro"/>
</dbReference>
<dbReference type="RefSeq" id="WP_303700348.1">
    <property type="nucleotide sequence ID" value="NZ_VSIV01000060.1"/>
</dbReference>
<comment type="subcellular location">
    <subcellularLocation>
        <location evidence="7">Cytoplasm</location>
    </subcellularLocation>
</comment>
<keyword evidence="4 7" id="KW-0663">Pyridoxal phosphate</keyword>
<comment type="catalytic activity">
    <reaction evidence="7">
        <text>(S)-4-amino-5-oxopentanoate = 5-aminolevulinate</text>
        <dbReference type="Rhea" id="RHEA:14265"/>
        <dbReference type="ChEBI" id="CHEBI:57501"/>
        <dbReference type="ChEBI" id="CHEBI:356416"/>
        <dbReference type="EC" id="5.4.3.8"/>
    </reaction>
</comment>
<dbReference type="InterPro" id="IPR004639">
    <property type="entry name" value="4pyrrol_synth_GluAld_NH2Trfase"/>
</dbReference>
<gene>
    <name evidence="7 8" type="primary">hemL</name>
    <name evidence="8" type="ORF">FXF49_02555</name>
</gene>
<keyword evidence="6 7" id="KW-0627">Porphyrin biosynthesis</keyword>
<dbReference type="InterPro" id="IPR015421">
    <property type="entry name" value="PyrdxlP-dep_Trfase_major"/>
</dbReference>
<evidence type="ECO:0000256" key="5">
    <source>
        <dbReference type="ARBA" id="ARBA00023235"/>
    </source>
</evidence>
<comment type="cofactor">
    <cofactor evidence="1 7">
        <name>pyridoxal 5'-phosphate</name>
        <dbReference type="ChEBI" id="CHEBI:597326"/>
    </cofactor>
</comment>
<comment type="similarity">
    <text evidence="3 7">Belongs to the class-III pyridoxal-phosphate-dependent aminotransferase family. HemL subfamily.</text>
</comment>
<evidence type="ECO:0000256" key="3">
    <source>
        <dbReference type="ARBA" id="ARBA00008981"/>
    </source>
</evidence>
<dbReference type="Proteomes" id="UP000323337">
    <property type="component" value="Unassembled WGS sequence"/>
</dbReference>
<feature type="modified residue" description="N6-(pyridoxal phosphate)lysine" evidence="7">
    <location>
        <position position="261"/>
    </location>
</feature>
<dbReference type="CDD" id="cd00610">
    <property type="entry name" value="OAT_like"/>
    <property type="match status" value="1"/>
</dbReference>
<dbReference type="PANTHER" id="PTHR43713">
    <property type="entry name" value="GLUTAMATE-1-SEMIALDEHYDE 2,1-AMINOMUTASE"/>
    <property type="match status" value="1"/>
</dbReference>
<evidence type="ECO:0000256" key="1">
    <source>
        <dbReference type="ARBA" id="ARBA00001933"/>
    </source>
</evidence>
<organism evidence="8 9">
    <name type="scientific">Flexistipes sinusarabici</name>
    <dbReference type="NCBI Taxonomy" id="2352"/>
    <lineage>
        <taxon>Bacteria</taxon>
        <taxon>Pseudomonadati</taxon>
        <taxon>Deferribacterota</taxon>
        <taxon>Deferribacteres</taxon>
        <taxon>Deferribacterales</taxon>
        <taxon>Flexistipitaceae</taxon>
        <taxon>Flexistipes</taxon>
    </lineage>
</organism>
<dbReference type="GO" id="GO:0042286">
    <property type="term" value="F:glutamate-1-semialdehyde 2,1-aminomutase activity"/>
    <property type="evidence" value="ECO:0007669"/>
    <property type="project" value="UniProtKB-UniRule"/>
</dbReference>
<evidence type="ECO:0000313" key="8">
    <source>
        <dbReference type="EMBL" id="TYB34380.1"/>
    </source>
</evidence>
<dbReference type="NCBIfam" id="NF000818">
    <property type="entry name" value="PRK00062.1"/>
    <property type="match status" value="1"/>
</dbReference>
<reference evidence="8 9" key="1">
    <citation type="submission" date="2019-08" db="EMBL/GenBank/DDBJ databases">
        <title>Genomic characterization of a novel candidate phylum (ARYD3) from a high temperature, high salinity tertiary oil reservoir in north central Oklahoma, USA.</title>
        <authorList>
            <person name="Youssef N.H."/>
            <person name="Yadav A."/>
            <person name="Elshahed M.S."/>
        </authorList>
    </citation>
    <scope>NUCLEOTIDE SEQUENCE [LARGE SCALE GENOMIC DNA]</scope>
    <source>
        <strain evidence="8">ARYD1</strain>
    </source>
</reference>
<dbReference type="HAMAP" id="MF_00375">
    <property type="entry name" value="HemL_aminotrans_3"/>
    <property type="match status" value="1"/>
</dbReference>
<dbReference type="EC" id="5.4.3.8" evidence="7"/>
<keyword evidence="5 7" id="KW-0413">Isomerase</keyword>
<dbReference type="FunFam" id="3.40.640.10:FF:000021">
    <property type="entry name" value="Glutamate-1-semialdehyde 2,1-aminomutase"/>
    <property type="match status" value="1"/>
</dbReference>
<comment type="subunit">
    <text evidence="7">Homodimer.</text>
</comment>
<dbReference type="SUPFAM" id="SSF53383">
    <property type="entry name" value="PLP-dependent transferases"/>
    <property type="match status" value="1"/>
</dbReference>
<dbReference type="NCBIfam" id="TIGR00713">
    <property type="entry name" value="hemL"/>
    <property type="match status" value="1"/>
</dbReference>
<comment type="pathway">
    <text evidence="2">Porphyrin-containing compound metabolism; protoporphyrin-IX biosynthesis; 5-aminolevulinate from L-glutamyl-tRNA(Glu): step 2/2.</text>
</comment>
<dbReference type="InterPro" id="IPR049704">
    <property type="entry name" value="Aminotrans_3_PPA_site"/>
</dbReference>
<dbReference type="UniPathway" id="UPA00251">
    <property type="reaction ID" value="UER00317"/>
</dbReference>